<dbReference type="Proteomes" id="UP000824267">
    <property type="component" value="Unassembled WGS sequence"/>
</dbReference>
<dbReference type="GO" id="GO:0022857">
    <property type="term" value="F:transmembrane transporter activity"/>
    <property type="evidence" value="ECO:0007669"/>
    <property type="project" value="TreeGrafter"/>
</dbReference>
<dbReference type="GO" id="GO:0005524">
    <property type="term" value="F:ATP binding"/>
    <property type="evidence" value="ECO:0007669"/>
    <property type="project" value="UniProtKB-KW"/>
</dbReference>
<evidence type="ECO:0000256" key="2">
    <source>
        <dbReference type="ARBA" id="ARBA00005417"/>
    </source>
</evidence>
<reference evidence="7" key="1">
    <citation type="journal article" date="2021" name="PeerJ">
        <title>Extensive microbial diversity within the chicken gut microbiome revealed by metagenomics and culture.</title>
        <authorList>
            <person name="Gilroy R."/>
            <person name="Ravi A."/>
            <person name="Getino M."/>
            <person name="Pursley I."/>
            <person name="Horton D.L."/>
            <person name="Alikhan N.F."/>
            <person name="Baker D."/>
            <person name="Gharbi K."/>
            <person name="Hall N."/>
            <person name="Watson M."/>
            <person name="Adriaenssens E.M."/>
            <person name="Foster-Nyarko E."/>
            <person name="Jarju S."/>
            <person name="Secka A."/>
            <person name="Antonio M."/>
            <person name="Oren A."/>
            <person name="Chaudhuri R.R."/>
            <person name="La Ragione R."/>
            <person name="Hildebrand F."/>
            <person name="Pallen M.J."/>
        </authorList>
    </citation>
    <scope>NUCLEOTIDE SEQUENCE</scope>
    <source>
        <strain evidence="7">Gambia16-930</strain>
    </source>
</reference>
<dbReference type="Pfam" id="PF00005">
    <property type="entry name" value="ABC_tran"/>
    <property type="match status" value="1"/>
</dbReference>
<dbReference type="FunFam" id="3.40.50.300:FF:000056">
    <property type="entry name" value="Cell division ATP-binding protein FtsE"/>
    <property type="match status" value="1"/>
</dbReference>
<feature type="domain" description="ABC transporter" evidence="6">
    <location>
        <begin position="5"/>
        <end position="223"/>
    </location>
</feature>
<dbReference type="PANTHER" id="PTHR24220">
    <property type="entry name" value="IMPORT ATP-BINDING PROTEIN"/>
    <property type="match status" value="1"/>
</dbReference>
<dbReference type="PANTHER" id="PTHR24220:SF470">
    <property type="entry name" value="CELL DIVISION ATP-BINDING PROTEIN FTSE"/>
    <property type="match status" value="1"/>
</dbReference>
<comment type="caution">
    <text evidence="7">The sequence shown here is derived from an EMBL/GenBank/DDBJ whole genome shotgun (WGS) entry which is preliminary data.</text>
</comment>
<dbReference type="PROSITE" id="PS50893">
    <property type="entry name" value="ABC_TRANSPORTER_2"/>
    <property type="match status" value="1"/>
</dbReference>
<reference evidence="7" key="2">
    <citation type="submission" date="2021-04" db="EMBL/GenBank/DDBJ databases">
        <authorList>
            <person name="Gilroy R."/>
        </authorList>
    </citation>
    <scope>NUCLEOTIDE SEQUENCE</scope>
    <source>
        <strain evidence="7">Gambia16-930</strain>
    </source>
</reference>
<comment type="similarity">
    <text evidence="2">Belongs to the ABC transporter superfamily.</text>
</comment>
<dbReference type="SUPFAM" id="SSF52540">
    <property type="entry name" value="P-loop containing nucleoside triphosphate hydrolases"/>
    <property type="match status" value="1"/>
</dbReference>
<dbReference type="Gene3D" id="3.40.50.300">
    <property type="entry name" value="P-loop containing nucleotide triphosphate hydrolases"/>
    <property type="match status" value="1"/>
</dbReference>
<dbReference type="InterPro" id="IPR003593">
    <property type="entry name" value="AAA+_ATPase"/>
</dbReference>
<dbReference type="EMBL" id="DXGG01000071">
    <property type="protein sequence ID" value="HIW87056.1"/>
    <property type="molecule type" value="Genomic_DNA"/>
</dbReference>
<dbReference type="GO" id="GO:0016887">
    <property type="term" value="F:ATP hydrolysis activity"/>
    <property type="evidence" value="ECO:0007669"/>
    <property type="project" value="InterPro"/>
</dbReference>
<evidence type="ECO:0000256" key="3">
    <source>
        <dbReference type="ARBA" id="ARBA00020019"/>
    </source>
</evidence>
<protein>
    <recommendedName>
        <fullName evidence="3">Cell division ATP-binding protein FtsE</fullName>
    </recommendedName>
</protein>
<dbReference type="AlphaFoldDB" id="A0A9D1RI86"/>
<keyword evidence="5 7" id="KW-0067">ATP-binding</keyword>
<evidence type="ECO:0000259" key="6">
    <source>
        <dbReference type="PROSITE" id="PS50893"/>
    </source>
</evidence>
<dbReference type="GO" id="GO:0005886">
    <property type="term" value="C:plasma membrane"/>
    <property type="evidence" value="ECO:0007669"/>
    <property type="project" value="TreeGrafter"/>
</dbReference>
<sequence length="224" mass="25097">MDEKKYVINFEGVDLAFDQPVLSDINLTLEKGEFVYLIGKTGSGKSSLLKSVYADVPIEKGTAVVCGFDLRKIKRRQIPMLRRKLGIIFQDFQLLKDRSVYDNLAFVLRATGWRDRKAMKTRILQALDDVGLLMKAEEQACDLSEGEMQRVAIARAVVNSPELILADEPTGNLDPITSEEIVMLLKHINEKHGTSVLMATHDYIVIDKCRAKVIACEDGKIIVS</sequence>
<dbReference type="InterPro" id="IPR027417">
    <property type="entry name" value="P-loop_NTPase"/>
</dbReference>
<evidence type="ECO:0000313" key="8">
    <source>
        <dbReference type="Proteomes" id="UP000824267"/>
    </source>
</evidence>
<accession>A0A9D1RI86</accession>
<evidence type="ECO:0000256" key="1">
    <source>
        <dbReference type="ARBA" id="ARBA00002579"/>
    </source>
</evidence>
<dbReference type="SMART" id="SM00382">
    <property type="entry name" value="AAA"/>
    <property type="match status" value="1"/>
</dbReference>
<evidence type="ECO:0000313" key="7">
    <source>
        <dbReference type="EMBL" id="HIW87056.1"/>
    </source>
</evidence>
<proteinExistence type="inferred from homology"/>
<gene>
    <name evidence="7" type="ORF">IAC47_02130</name>
</gene>
<dbReference type="InterPro" id="IPR015854">
    <property type="entry name" value="ABC_transpr_LolD-like"/>
</dbReference>
<comment type="function">
    <text evidence="1">Part of the ABC transporter FtsEX involved in cellular division. Important for assembly or stability of the septal ring.</text>
</comment>
<dbReference type="InterPro" id="IPR003439">
    <property type="entry name" value="ABC_transporter-like_ATP-bd"/>
</dbReference>
<evidence type="ECO:0000256" key="4">
    <source>
        <dbReference type="ARBA" id="ARBA00022741"/>
    </source>
</evidence>
<evidence type="ECO:0000256" key="5">
    <source>
        <dbReference type="ARBA" id="ARBA00022840"/>
    </source>
</evidence>
<keyword evidence="4" id="KW-0547">Nucleotide-binding</keyword>
<name>A0A9D1RI86_9BACT</name>
<organism evidence="7 8">
    <name type="scientific">Candidatus Onthomorpha intestinigallinarum</name>
    <dbReference type="NCBI Taxonomy" id="2840880"/>
    <lineage>
        <taxon>Bacteria</taxon>
        <taxon>Pseudomonadati</taxon>
        <taxon>Bacteroidota</taxon>
        <taxon>Bacteroidia</taxon>
        <taxon>Bacteroidales</taxon>
        <taxon>Candidatus Onthomorpha</taxon>
    </lineage>
</organism>